<dbReference type="InterPro" id="IPR006527">
    <property type="entry name" value="F-box-assoc_dom_typ1"/>
</dbReference>
<accession>A0AAV2D454</accession>
<reference evidence="2 3" key="1">
    <citation type="submission" date="2024-04" db="EMBL/GenBank/DDBJ databases">
        <authorList>
            <person name="Fracassetti M."/>
        </authorList>
    </citation>
    <scope>NUCLEOTIDE SEQUENCE [LARGE SCALE GENOMIC DNA]</scope>
</reference>
<dbReference type="Pfam" id="PF07734">
    <property type="entry name" value="FBA_1"/>
    <property type="match status" value="1"/>
</dbReference>
<dbReference type="InterPro" id="IPR011043">
    <property type="entry name" value="Gal_Oxase/kelch_b-propeller"/>
</dbReference>
<evidence type="ECO:0000313" key="2">
    <source>
        <dbReference type="EMBL" id="CAL1366212.1"/>
    </source>
</evidence>
<dbReference type="Pfam" id="PF00646">
    <property type="entry name" value="F-box"/>
    <property type="match status" value="1"/>
</dbReference>
<dbReference type="PANTHER" id="PTHR31672">
    <property type="entry name" value="BNACNNG10540D PROTEIN"/>
    <property type="match status" value="1"/>
</dbReference>
<dbReference type="Proteomes" id="UP001497516">
    <property type="component" value="Chromosome 2"/>
</dbReference>
<gene>
    <name evidence="2" type="ORF">LTRI10_LOCUS10532</name>
</gene>
<protein>
    <recommendedName>
        <fullName evidence="1">F-box domain-containing protein</fullName>
    </recommendedName>
</protein>
<dbReference type="InterPro" id="IPR036047">
    <property type="entry name" value="F-box-like_dom_sf"/>
</dbReference>
<dbReference type="InterPro" id="IPR001810">
    <property type="entry name" value="F-box_dom"/>
</dbReference>
<evidence type="ECO:0000313" key="3">
    <source>
        <dbReference type="Proteomes" id="UP001497516"/>
    </source>
</evidence>
<feature type="domain" description="F-box" evidence="1">
    <location>
        <begin position="5"/>
        <end position="46"/>
    </location>
</feature>
<dbReference type="InterPro" id="IPR050796">
    <property type="entry name" value="SCF_F-box_component"/>
</dbReference>
<name>A0AAV2D454_9ROSI</name>
<dbReference type="SUPFAM" id="SSF81383">
    <property type="entry name" value="F-box domain"/>
    <property type="match status" value="1"/>
</dbReference>
<dbReference type="EMBL" id="OZ034815">
    <property type="protein sequence ID" value="CAL1366212.1"/>
    <property type="molecule type" value="Genomic_DNA"/>
</dbReference>
<dbReference type="Gene3D" id="1.20.1280.50">
    <property type="match status" value="1"/>
</dbReference>
<organism evidence="2 3">
    <name type="scientific">Linum trigynum</name>
    <dbReference type="NCBI Taxonomy" id="586398"/>
    <lineage>
        <taxon>Eukaryota</taxon>
        <taxon>Viridiplantae</taxon>
        <taxon>Streptophyta</taxon>
        <taxon>Embryophyta</taxon>
        <taxon>Tracheophyta</taxon>
        <taxon>Spermatophyta</taxon>
        <taxon>Magnoliopsida</taxon>
        <taxon>eudicotyledons</taxon>
        <taxon>Gunneridae</taxon>
        <taxon>Pentapetalae</taxon>
        <taxon>rosids</taxon>
        <taxon>fabids</taxon>
        <taxon>Malpighiales</taxon>
        <taxon>Linaceae</taxon>
        <taxon>Linum</taxon>
    </lineage>
</organism>
<dbReference type="SMART" id="SM00256">
    <property type="entry name" value="FBOX"/>
    <property type="match status" value="1"/>
</dbReference>
<evidence type="ECO:0000259" key="1">
    <source>
        <dbReference type="SMART" id="SM00256"/>
    </source>
</evidence>
<proteinExistence type="predicted"/>
<sequence length="401" mass="46108">MQKQIPADLQLDILRRLPLAPFIVRFRCVSKSWRALLSDPSFLRHKLFFMSENSEHSSSPPPLTMMINHTFGDILVTRSVYSLHSSDTLEPRLVEADLPLDFRYYSVVGCCNGLLCFQERPRGLETNINLVLWNPTTSETKAVPPPSSTLFDRTTHHHQQHDVMHHHALGFGFDPETNDYKIVIIGRRERFRRRGNNGIYVEVYSLRNDSWSKKIDHTGGVHALSSLPVLSHPRFPPCCEGKLYWWSNTDWQGETTTRFVSFDLSREVFRTVDVANPAANNNKGWFVHSLLFVLPRNREDDSLVAVCSTDSRGSFEVWALLKLCVPESWTKLFAIPRATAEFQSFFGVSRNFVFYYYDIGIDRILVAYHLATGEVFELAVPRTRPRPQHVMDHVPSLLSLT</sequence>
<keyword evidence="3" id="KW-1185">Reference proteome</keyword>
<dbReference type="NCBIfam" id="TIGR01640">
    <property type="entry name" value="F_box_assoc_1"/>
    <property type="match status" value="1"/>
</dbReference>
<dbReference type="PANTHER" id="PTHR31672:SF13">
    <property type="entry name" value="F-BOX PROTEIN CPR30-LIKE"/>
    <property type="match status" value="1"/>
</dbReference>
<dbReference type="InterPro" id="IPR017451">
    <property type="entry name" value="F-box-assoc_interact_dom"/>
</dbReference>
<dbReference type="AlphaFoldDB" id="A0AAV2D454"/>
<dbReference type="SUPFAM" id="SSF50965">
    <property type="entry name" value="Galactose oxidase, central domain"/>
    <property type="match status" value="1"/>
</dbReference>